<dbReference type="Proteomes" id="UP000015103">
    <property type="component" value="Unassembled WGS sequence"/>
</dbReference>
<keyword evidence="1" id="KW-0378">Hydrolase</keyword>
<dbReference type="EMBL" id="ACPB03005482">
    <property type="status" value="NOT_ANNOTATED_CDS"/>
    <property type="molecule type" value="Genomic_DNA"/>
</dbReference>
<dbReference type="HOGENOM" id="CLU_2545459_0_0_1"/>
<evidence type="ECO:0000256" key="1">
    <source>
        <dbReference type="ARBA" id="ARBA00023049"/>
    </source>
</evidence>
<proteinExistence type="predicted"/>
<reference evidence="3" key="1">
    <citation type="submission" date="2015-05" db="UniProtKB">
        <authorList>
            <consortium name="EnsemblMetazoa"/>
        </authorList>
    </citation>
    <scope>IDENTIFICATION</scope>
</reference>
<feature type="domain" description="Peptidoglycan binding-like" evidence="2">
    <location>
        <begin position="19"/>
        <end position="60"/>
    </location>
</feature>
<dbReference type="GO" id="GO:0008237">
    <property type="term" value="F:metallopeptidase activity"/>
    <property type="evidence" value="ECO:0007669"/>
    <property type="project" value="UniProtKB-KW"/>
</dbReference>
<accession>T1H882</accession>
<protein>
    <submittedName>
        <fullName evidence="3">PG_binding_1 domain-containing protein</fullName>
    </submittedName>
</protein>
<keyword evidence="1" id="KW-0482">Metalloprotease</keyword>
<evidence type="ECO:0000259" key="2">
    <source>
        <dbReference type="Pfam" id="PF01471"/>
    </source>
</evidence>
<dbReference type="AlphaFoldDB" id="T1H882"/>
<dbReference type="Pfam" id="PF01471">
    <property type="entry name" value="PG_binding_1"/>
    <property type="match status" value="1"/>
</dbReference>
<dbReference type="VEuPathDB" id="VectorBase:RPRC000219"/>
<dbReference type="InterPro" id="IPR036366">
    <property type="entry name" value="PGBDSf"/>
</dbReference>
<organism evidence="3 4">
    <name type="scientific">Rhodnius prolixus</name>
    <name type="common">Triatomid bug</name>
    <dbReference type="NCBI Taxonomy" id="13249"/>
    <lineage>
        <taxon>Eukaryota</taxon>
        <taxon>Metazoa</taxon>
        <taxon>Ecdysozoa</taxon>
        <taxon>Arthropoda</taxon>
        <taxon>Hexapoda</taxon>
        <taxon>Insecta</taxon>
        <taxon>Pterygota</taxon>
        <taxon>Neoptera</taxon>
        <taxon>Paraneoptera</taxon>
        <taxon>Hemiptera</taxon>
        <taxon>Heteroptera</taxon>
        <taxon>Panheteroptera</taxon>
        <taxon>Cimicomorpha</taxon>
        <taxon>Reduviidae</taxon>
        <taxon>Triatominae</taxon>
        <taxon>Rhodnius</taxon>
    </lineage>
</organism>
<dbReference type="EnsemblMetazoa" id="RPRC000219-RA">
    <property type="protein sequence ID" value="RPRC000219-PA"/>
    <property type="gene ID" value="RPRC000219"/>
</dbReference>
<dbReference type="InterPro" id="IPR002477">
    <property type="entry name" value="Peptidoglycan-bd-like"/>
</dbReference>
<dbReference type="InterPro" id="IPR036365">
    <property type="entry name" value="PGBD-like_sf"/>
</dbReference>
<dbReference type="Gene3D" id="1.10.101.10">
    <property type="entry name" value="PGBD-like superfamily/PGBD"/>
    <property type="match status" value="1"/>
</dbReference>
<dbReference type="SUPFAM" id="SSF47090">
    <property type="entry name" value="PGBD-like"/>
    <property type="match status" value="1"/>
</dbReference>
<evidence type="ECO:0000313" key="3">
    <source>
        <dbReference type="EnsemblMetazoa" id="RPRC000219-PA"/>
    </source>
</evidence>
<name>T1H882_RHOPR</name>
<sequence>MDAESRRSQVVKAIGSDMYLAQFGYLPAQMTNPNSGHLMTQEAMADAIREFQAFAGLNVTECAGKFVKSTAHYHSSKEIASLW</sequence>
<dbReference type="STRING" id="13249.T1H882"/>
<evidence type="ECO:0000313" key="4">
    <source>
        <dbReference type="Proteomes" id="UP000015103"/>
    </source>
</evidence>
<keyword evidence="1" id="KW-0645">Protease</keyword>
<keyword evidence="4" id="KW-1185">Reference proteome</keyword>
<dbReference type="InParanoid" id="T1H882"/>